<dbReference type="InterPro" id="IPR020846">
    <property type="entry name" value="MFS_dom"/>
</dbReference>
<reference evidence="7 8" key="1">
    <citation type="journal article" date="2015" name="Genome Announc.">
        <title>Draft Genome Sequence and Gene Annotation of the Entomopathogenic Fungus Verticillium hemipterigenum.</title>
        <authorList>
            <person name="Horn F."/>
            <person name="Habel A."/>
            <person name="Scharf D.H."/>
            <person name="Dworschak J."/>
            <person name="Brakhage A.A."/>
            <person name="Guthke R."/>
            <person name="Hertweck C."/>
            <person name="Linde J."/>
        </authorList>
    </citation>
    <scope>NUCLEOTIDE SEQUENCE [LARGE SCALE GENOMIC DNA]</scope>
</reference>
<dbReference type="AlphaFoldDB" id="A0A0A1TN79"/>
<feature type="transmembrane region" description="Helical" evidence="5">
    <location>
        <begin position="122"/>
        <end position="145"/>
    </location>
</feature>
<dbReference type="InterPro" id="IPR011701">
    <property type="entry name" value="MFS"/>
</dbReference>
<dbReference type="Pfam" id="PF07690">
    <property type="entry name" value="MFS_1"/>
    <property type="match status" value="1"/>
</dbReference>
<dbReference type="SUPFAM" id="SSF103473">
    <property type="entry name" value="MFS general substrate transporter"/>
    <property type="match status" value="1"/>
</dbReference>
<dbReference type="EMBL" id="CDHN01000005">
    <property type="protein sequence ID" value="CEJ92820.1"/>
    <property type="molecule type" value="Genomic_DNA"/>
</dbReference>
<dbReference type="PROSITE" id="PS50850">
    <property type="entry name" value="MFS"/>
    <property type="match status" value="1"/>
</dbReference>
<organism evidence="7 8">
    <name type="scientific">[Torrubiella] hemipterigena</name>
    <dbReference type="NCBI Taxonomy" id="1531966"/>
    <lineage>
        <taxon>Eukaryota</taxon>
        <taxon>Fungi</taxon>
        <taxon>Dikarya</taxon>
        <taxon>Ascomycota</taxon>
        <taxon>Pezizomycotina</taxon>
        <taxon>Sordariomycetes</taxon>
        <taxon>Hypocreomycetidae</taxon>
        <taxon>Hypocreales</taxon>
        <taxon>Clavicipitaceae</taxon>
        <taxon>Clavicipitaceae incertae sedis</taxon>
        <taxon>'Torrubiella' clade</taxon>
    </lineage>
</organism>
<keyword evidence="8" id="KW-1185">Reference proteome</keyword>
<evidence type="ECO:0000313" key="8">
    <source>
        <dbReference type="Proteomes" id="UP000039046"/>
    </source>
</evidence>
<dbReference type="InterPro" id="IPR036259">
    <property type="entry name" value="MFS_trans_sf"/>
</dbReference>
<evidence type="ECO:0000256" key="4">
    <source>
        <dbReference type="ARBA" id="ARBA00023136"/>
    </source>
</evidence>
<accession>A0A0A1TN79</accession>
<feature type="domain" description="Major facilitator superfamily (MFS) profile" evidence="6">
    <location>
        <begin position="33"/>
        <end position="526"/>
    </location>
</feature>
<feature type="transmembrane region" description="Helical" evidence="5">
    <location>
        <begin position="230"/>
        <end position="250"/>
    </location>
</feature>
<keyword evidence="4 5" id="KW-0472">Membrane</keyword>
<dbReference type="Gene3D" id="1.20.1720.10">
    <property type="entry name" value="Multidrug resistance protein D"/>
    <property type="match status" value="1"/>
</dbReference>
<keyword evidence="2 5" id="KW-0812">Transmembrane</keyword>
<dbReference type="OrthoDB" id="6770063at2759"/>
<feature type="transmembrane region" description="Helical" evidence="5">
    <location>
        <begin position="397"/>
        <end position="419"/>
    </location>
</feature>
<evidence type="ECO:0000259" key="6">
    <source>
        <dbReference type="PROSITE" id="PS50850"/>
    </source>
</evidence>
<feature type="transmembrane region" description="Helical" evidence="5">
    <location>
        <begin position="303"/>
        <end position="324"/>
    </location>
</feature>
<evidence type="ECO:0000256" key="5">
    <source>
        <dbReference type="SAM" id="Phobius"/>
    </source>
</evidence>
<comment type="subcellular location">
    <subcellularLocation>
        <location evidence="1">Membrane</location>
        <topology evidence="1">Multi-pass membrane protein</topology>
    </subcellularLocation>
</comment>
<feature type="transmembrane region" description="Helical" evidence="5">
    <location>
        <begin position="336"/>
        <end position="357"/>
    </location>
</feature>
<gene>
    <name evidence="7" type="ORF">VHEMI08450</name>
</gene>
<feature type="transmembrane region" description="Helical" evidence="5">
    <location>
        <begin position="192"/>
        <end position="209"/>
    </location>
</feature>
<feature type="transmembrane region" description="Helical" evidence="5">
    <location>
        <begin position="426"/>
        <end position="445"/>
    </location>
</feature>
<feature type="transmembrane region" description="Helical" evidence="5">
    <location>
        <begin position="32"/>
        <end position="55"/>
    </location>
</feature>
<evidence type="ECO:0000256" key="1">
    <source>
        <dbReference type="ARBA" id="ARBA00004141"/>
    </source>
</evidence>
<dbReference type="GO" id="GO:0000329">
    <property type="term" value="C:fungal-type vacuole membrane"/>
    <property type="evidence" value="ECO:0007669"/>
    <property type="project" value="TreeGrafter"/>
</dbReference>
<feature type="transmembrane region" description="Helical" evidence="5">
    <location>
        <begin position="98"/>
        <end position="116"/>
    </location>
</feature>
<feature type="transmembrane region" description="Helical" evidence="5">
    <location>
        <begin position="366"/>
        <end position="385"/>
    </location>
</feature>
<feature type="transmembrane region" description="Helical" evidence="5">
    <location>
        <begin position="262"/>
        <end position="282"/>
    </location>
</feature>
<dbReference type="GO" id="GO:0015174">
    <property type="term" value="F:basic amino acid transmembrane transporter activity"/>
    <property type="evidence" value="ECO:0007669"/>
    <property type="project" value="TreeGrafter"/>
</dbReference>
<evidence type="ECO:0000256" key="3">
    <source>
        <dbReference type="ARBA" id="ARBA00022989"/>
    </source>
</evidence>
<dbReference type="Gene3D" id="1.20.1250.20">
    <property type="entry name" value="MFS general substrate transporter like domains"/>
    <property type="match status" value="1"/>
</dbReference>
<dbReference type="HOGENOM" id="CLU_000960_22_3_1"/>
<dbReference type="Proteomes" id="UP000039046">
    <property type="component" value="Unassembled WGS sequence"/>
</dbReference>
<protein>
    <recommendedName>
        <fullName evidence="6">Major facilitator superfamily (MFS) profile domain-containing protein</fullName>
    </recommendedName>
</protein>
<dbReference type="PANTHER" id="PTHR23501">
    <property type="entry name" value="MAJOR FACILITATOR SUPERFAMILY"/>
    <property type="match status" value="1"/>
</dbReference>
<keyword evidence="3 5" id="KW-1133">Transmembrane helix</keyword>
<name>A0A0A1TN79_9HYPO</name>
<sequence>MASGEASEDAPLLVDGNNVEAQRVSRPPKLRYVILLLLLGECLSHSEATIMFAVGSTIASRLGDLKMAGWLVMAYTLGSSVAQPLCAKLSDIFGRKSVLLWSYGMAIVGCALSAASKALWQIILGRVVTGVGGAGIMIISAIVVADSVPKREIAQYRSYINTAATLGRSLGGPVGGFVMDAFGWQWVFWGRIPLFGISFLLLVVMLDNESPRDKNSQDNSVKSTWSKLRAIDGIGALLLSVSITTTLLLINQPGTNGNGTPFLINSITLAIGLPAFVLYELYGTKRPIFDLAILSKENVSLSYLISHFQSVAQLSLMYSVPLYFQATQNAPAATAGAHLVPAVAANTVGSLLAGLVIRKTGRYKKLLVSTSFVGATGFLLLLFRWNGNTSLLESLYIMPGGFATGVVQSASFVAMAAFLGPNDISMATGMFFLVSSLGTAVGVGGSDRITQLFFRRHLESRLTGPEAAEIIRNVTNDIGAIHKLPSSVSSTVIGSFVDALKVTYTFGLSMATLPSLLSMFLSNSSL</sequence>
<evidence type="ECO:0000313" key="7">
    <source>
        <dbReference type="EMBL" id="CEJ92820.1"/>
    </source>
</evidence>
<proteinExistence type="predicted"/>
<dbReference type="PANTHER" id="PTHR23501:SF33">
    <property type="entry name" value="MAJOR FACILITATOR SUPERFAMILY (MFS) PROFILE DOMAIN-CONTAINING PROTEIN"/>
    <property type="match status" value="1"/>
</dbReference>
<evidence type="ECO:0000256" key="2">
    <source>
        <dbReference type="ARBA" id="ARBA00022692"/>
    </source>
</evidence>